<dbReference type="AlphaFoldDB" id="A0A426VGK7"/>
<organism evidence="1 2">
    <name type="scientific">Aquabacterium soli</name>
    <dbReference type="NCBI Taxonomy" id="2493092"/>
    <lineage>
        <taxon>Bacteria</taxon>
        <taxon>Pseudomonadati</taxon>
        <taxon>Pseudomonadota</taxon>
        <taxon>Betaproteobacteria</taxon>
        <taxon>Burkholderiales</taxon>
        <taxon>Aquabacterium</taxon>
    </lineage>
</organism>
<dbReference type="Proteomes" id="UP000269265">
    <property type="component" value="Unassembled WGS sequence"/>
</dbReference>
<proteinExistence type="predicted"/>
<evidence type="ECO:0000313" key="2">
    <source>
        <dbReference type="Proteomes" id="UP000269265"/>
    </source>
</evidence>
<dbReference type="Pfam" id="PF20311">
    <property type="entry name" value="DUF6607"/>
    <property type="match status" value="1"/>
</dbReference>
<dbReference type="EMBL" id="RSED01000002">
    <property type="protein sequence ID" value="RRS06032.1"/>
    <property type="molecule type" value="Genomic_DNA"/>
</dbReference>
<accession>A0A426VGK7</accession>
<keyword evidence="2" id="KW-1185">Reference proteome</keyword>
<reference evidence="1 2" key="1">
    <citation type="submission" date="2018-12" db="EMBL/GenBank/DDBJ databases">
        <title>The whole draft genome of Aquabacterium sp. SJQ9.</title>
        <authorList>
            <person name="Sun L."/>
            <person name="Gao X."/>
            <person name="Chen W."/>
            <person name="Huang K."/>
        </authorList>
    </citation>
    <scope>NUCLEOTIDE SEQUENCE [LARGE SCALE GENOMIC DNA]</scope>
    <source>
        <strain evidence="1 2">SJQ9</strain>
    </source>
</reference>
<dbReference type="OrthoDB" id="8564954at2"/>
<dbReference type="InterPro" id="IPR046715">
    <property type="entry name" value="DUF6607"/>
</dbReference>
<gene>
    <name evidence="1" type="ORF">EIP75_03660</name>
</gene>
<protein>
    <submittedName>
        <fullName evidence="1">Uncharacterized protein</fullName>
    </submittedName>
</protein>
<sequence>MAGAYRASFDFIEVAGFQAGFKPDKPYQSWGTEKVYVLEDKGTSIVLQHLLVMTMVGEDGKVEGPFVVKHWRQDWHHEPKDQLVYRGHNTWERVAVPVAQRRGQWRQTVYQVDDSPRYSGVATWEHLGNYSAWGDTDGWRPLPRREFSVRDDYQVLIGNNRHIITPTGWVHEQANLKVKLNAQGRVLAKDPVVARELGFNRYERIEGYDWAAGDRYLQATEPVWSEVRRQWDLLIARPGLLRLKGAPDKDSLFVPLYEYAGSFDEPGTKLPTRAEIRLHVEKAVRDYLAPASRP</sequence>
<name>A0A426VGK7_9BURK</name>
<comment type="caution">
    <text evidence="1">The sequence shown here is derived from an EMBL/GenBank/DDBJ whole genome shotgun (WGS) entry which is preliminary data.</text>
</comment>
<evidence type="ECO:0000313" key="1">
    <source>
        <dbReference type="EMBL" id="RRS06032.1"/>
    </source>
</evidence>